<dbReference type="AlphaFoldDB" id="A0AAY4BE67"/>
<organism evidence="2 3">
    <name type="scientific">Denticeps clupeoides</name>
    <name type="common">denticle herring</name>
    <dbReference type="NCBI Taxonomy" id="299321"/>
    <lineage>
        <taxon>Eukaryota</taxon>
        <taxon>Metazoa</taxon>
        <taxon>Chordata</taxon>
        <taxon>Craniata</taxon>
        <taxon>Vertebrata</taxon>
        <taxon>Euteleostomi</taxon>
        <taxon>Actinopterygii</taxon>
        <taxon>Neopterygii</taxon>
        <taxon>Teleostei</taxon>
        <taxon>Clupei</taxon>
        <taxon>Clupeiformes</taxon>
        <taxon>Denticipitoidei</taxon>
        <taxon>Denticipitidae</taxon>
        <taxon>Denticeps</taxon>
    </lineage>
</organism>
<protein>
    <submittedName>
        <fullName evidence="2">Uncharacterized protein</fullName>
    </submittedName>
</protein>
<dbReference type="Ensembl" id="ENSDCDT00010020341.1">
    <property type="protein sequence ID" value="ENSDCDP00010019234.1"/>
    <property type="gene ID" value="ENSDCDG00010008710.1"/>
</dbReference>
<evidence type="ECO:0000256" key="1">
    <source>
        <dbReference type="SAM" id="MobiDB-lite"/>
    </source>
</evidence>
<proteinExistence type="predicted"/>
<feature type="region of interest" description="Disordered" evidence="1">
    <location>
        <begin position="1"/>
        <end position="29"/>
    </location>
</feature>
<name>A0AAY4BE67_9TELE</name>
<keyword evidence="3" id="KW-1185">Reference proteome</keyword>
<dbReference type="InterPro" id="IPR052859">
    <property type="entry name" value="LRR-IQ_domain_protein"/>
</dbReference>
<reference evidence="2 3" key="1">
    <citation type="submission" date="2020-06" db="EMBL/GenBank/DDBJ databases">
        <authorList>
            <consortium name="Wellcome Sanger Institute Data Sharing"/>
        </authorList>
    </citation>
    <scope>NUCLEOTIDE SEQUENCE [LARGE SCALE GENOMIC DNA]</scope>
</reference>
<sequence>MHCVPLSIGTEHLVPDHGGGAEQEQEQGKPAELNSMLLCEHLVMLDLKGNQVTLKAVCVVMVHLSSSEIQHNAQSTSHEISDKSQLFTSLGGNYRHCVVNSKWSLKALDNFVISDEELVENRKLPPKFKQMCTNFSISLYPASSMVSVIISQINQIQAMYCPTVIIQQWIWGYLSRKRLQPHMPHISAIQMQGNKKG</sequence>
<dbReference type="Proteomes" id="UP000694580">
    <property type="component" value="Chromosome 13"/>
</dbReference>
<dbReference type="PANTHER" id="PTHR46723:SF1">
    <property type="entry name" value="LEUCINE-RICH REPEAT AND IQ DOMAIN-CONTAINING PROTEIN 3"/>
    <property type="match status" value="1"/>
</dbReference>
<reference evidence="2" key="2">
    <citation type="submission" date="2025-08" db="UniProtKB">
        <authorList>
            <consortium name="Ensembl"/>
        </authorList>
    </citation>
    <scope>IDENTIFICATION</scope>
</reference>
<evidence type="ECO:0000313" key="2">
    <source>
        <dbReference type="Ensembl" id="ENSDCDP00010019234.1"/>
    </source>
</evidence>
<dbReference type="PANTHER" id="PTHR46723">
    <property type="entry name" value="LEUCINE-RICH REPEAT AND IQ DOMAIN-CONTAINING PROTEIN 3"/>
    <property type="match status" value="1"/>
</dbReference>
<evidence type="ECO:0000313" key="3">
    <source>
        <dbReference type="Proteomes" id="UP000694580"/>
    </source>
</evidence>
<dbReference type="GeneTree" id="ENSGT00390000004404"/>
<gene>
    <name evidence="2" type="primary">LRRIQ3</name>
</gene>
<accession>A0AAY4BE67</accession>
<reference evidence="2" key="3">
    <citation type="submission" date="2025-09" db="UniProtKB">
        <authorList>
            <consortium name="Ensembl"/>
        </authorList>
    </citation>
    <scope>IDENTIFICATION</scope>
</reference>